<proteinExistence type="predicted"/>
<dbReference type="AlphaFoldDB" id="A0A7I7RZ15"/>
<evidence type="ECO:0000256" key="1">
    <source>
        <dbReference type="SAM" id="Phobius"/>
    </source>
</evidence>
<keyword evidence="1" id="KW-0812">Transmembrane</keyword>
<gene>
    <name evidence="2" type="ORF">MARA_33660</name>
</gene>
<protein>
    <submittedName>
        <fullName evidence="2">Uncharacterized protein</fullName>
    </submittedName>
</protein>
<dbReference type="Proteomes" id="UP000467428">
    <property type="component" value="Chromosome"/>
</dbReference>
<keyword evidence="3" id="KW-1185">Reference proteome</keyword>
<feature type="transmembrane region" description="Helical" evidence="1">
    <location>
        <begin position="6"/>
        <end position="30"/>
    </location>
</feature>
<dbReference type="KEGG" id="marz:MARA_33660"/>
<evidence type="ECO:0000313" key="3">
    <source>
        <dbReference type="Proteomes" id="UP000467428"/>
    </source>
</evidence>
<evidence type="ECO:0000313" key="2">
    <source>
        <dbReference type="EMBL" id="BBY49898.1"/>
    </source>
</evidence>
<keyword evidence="1" id="KW-0472">Membrane</keyword>
<keyword evidence="1" id="KW-1133">Transmembrane helix</keyword>
<sequence>MWVGLAMAAVPVIAGLCFLAYLVFLAFVVLKTGSTEGLKDVATAMRAYRVPLLSRTGKKPGV</sequence>
<accession>A0A7I7RZ15</accession>
<geneLocation type="plasmid" evidence="3">
    <name>pjcm18538 dna</name>
</geneLocation>
<organism evidence="2 3">
    <name type="scientific">Mycolicibacterium arabiense</name>
    <dbReference type="NCBI Taxonomy" id="1286181"/>
    <lineage>
        <taxon>Bacteria</taxon>
        <taxon>Bacillati</taxon>
        <taxon>Actinomycetota</taxon>
        <taxon>Actinomycetes</taxon>
        <taxon>Mycobacteriales</taxon>
        <taxon>Mycobacteriaceae</taxon>
        <taxon>Mycolicibacterium</taxon>
    </lineage>
</organism>
<name>A0A7I7RZ15_9MYCO</name>
<dbReference type="EMBL" id="AP022593">
    <property type="protein sequence ID" value="BBY49898.1"/>
    <property type="molecule type" value="Genomic_DNA"/>
</dbReference>
<reference evidence="2 3" key="1">
    <citation type="journal article" date="2019" name="Emerg. Microbes Infect.">
        <title>Comprehensive subspecies identification of 175 nontuberculous mycobacteria species based on 7547 genomic profiles.</title>
        <authorList>
            <person name="Matsumoto Y."/>
            <person name="Kinjo T."/>
            <person name="Motooka D."/>
            <person name="Nabeya D."/>
            <person name="Jung N."/>
            <person name="Uechi K."/>
            <person name="Horii T."/>
            <person name="Iida T."/>
            <person name="Fujita J."/>
            <person name="Nakamura S."/>
        </authorList>
    </citation>
    <scope>NUCLEOTIDE SEQUENCE [LARGE SCALE GENOMIC DNA]</scope>
    <source>
        <strain evidence="2 3">JCM 18538</strain>
    </source>
</reference>